<dbReference type="Proteomes" id="UP000553632">
    <property type="component" value="Unassembled WGS sequence"/>
</dbReference>
<feature type="non-terminal residue" evidence="2">
    <location>
        <position position="1"/>
    </location>
</feature>
<evidence type="ECO:0000256" key="1">
    <source>
        <dbReference type="SAM" id="MobiDB-lite"/>
    </source>
</evidence>
<accession>A0A7J6QK80</accession>
<dbReference type="AlphaFoldDB" id="A0A7J6QK80"/>
<keyword evidence="3" id="KW-1185">Reference proteome</keyword>
<proteinExistence type="predicted"/>
<dbReference type="EMBL" id="JABANO010032300">
    <property type="protein sequence ID" value="KAF4708805.1"/>
    <property type="molecule type" value="Genomic_DNA"/>
</dbReference>
<name>A0A7J6QK80_PEROL</name>
<comment type="caution">
    <text evidence="2">The sequence shown here is derived from an EMBL/GenBank/DDBJ whole genome shotgun (WGS) entry which is preliminary data.</text>
</comment>
<evidence type="ECO:0000313" key="3">
    <source>
        <dbReference type="Proteomes" id="UP000553632"/>
    </source>
</evidence>
<evidence type="ECO:0000313" key="2">
    <source>
        <dbReference type="EMBL" id="KAF4708805.1"/>
    </source>
</evidence>
<feature type="non-terminal residue" evidence="2">
    <location>
        <position position="145"/>
    </location>
</feature>
<feature type="compositionally biased region" description="Gly residues" evidence="1">
    <location>
        <begin position="136"/>
        <end position="145"/>
    </location>
</feature>
<gene>
    <name evidence="2" type="ORF">FOZ63_024969</name>
</gene>
<reference evidence="2 3" key="1">
    <citation type="submission" date="2020-04" db="EMBL/GenBank/DDBJ databases">
        <title>Perkinsus olseni comparative genomics.</title>
        <authorList>
            <person name="Bogema D.R."/>
        </authorList>
    </citation>
    <scope>NUCLEOTIDE SEQUENCE [LARGE SCALE GENOMIC DNA]</scope>
    <source>
        <strain evidence="2 3">ATCC PRA-207</strain>
    </source>
</reference>
<feature type="compositionally biased region" description="Basic and acidic residues" evidence="1">
    <location>
        <begin position="119"/>
        <end position="128"/>
    </location>
</feature>
<organism evidence="2 3">
    <name type="scientific">Perkinsus olseni</name>
    <name type="common">Perkinsus atlanticus</name>
    <dbReference type="NCBI Taxonomy" id="32597"/>
    <lineage>
        <taxon>Eukaryota</taxon>
        <taxon>Sar</taxon>
        <taxon>Alveolata</taxon>
        <taxon>Perkinsozoa</taxon>
        <taxon>Perkinsea</taxon>
        <taxon>Perkinsida</taxon>
        <taxon>Perkinsidae</taxon>
        <taxon>Perkinsus</taxon>
    </lineage>
</organism>
<sequence length="145" mass="16009">IIAYDGIHYRVLEPVMNSGVPMMMQRTQQPPLIKPRTVAAQGSDGDQILPQENRKIRWADEKGIPLVQASDDQGFLSRRGGRTQAAPAQLKRVNSILKKRDTGVLLSEEEGEVQQPAVKRPEVKRAEVESSEEGSHTGGGLEDKK</sequence>
<feature type="region of interest" description="Disordered" evidence="1">
    <location>
        <begin position="104"/>
        <end position="145"/>
    </location>
</feature>
<protein>
    <submittedName>
        <fullName evidence="2">Uncharacterized protein</fullName>
    </submittedName>
</protein>